<dbReference type="NCBIfam" id="TIGR01540">
    <property type="entry name" value="portal_PBSX"/>
    <property type="match status" value="1"/>
</dbReference>
<evidence type="ECO:0000313" key="2">
    <source>
        <dbReference type="Proteomes" id="UP001152658"/>
    </source>
</evidence>
<proteinExistence type="predicted"/>
<gene>
    <name evidence="1" type="ORF">VAE063_950156</name>
</gene>
<evidence type="ECO:0000313" key="1">
    <source>
        <dbReference type="EMBL" id="CAH8233328.1"/>
    </source>
</evidence>
<organism evidence="1 2">
    <name type="scientific">Vibrio aestuarianus</name>
    <dbReference type="NCBI Taxonomy" id="28171"/>
    <lineage>
        <taxon>Bacteria</taxon>
        <taxon>Pseudomonadati</taxon>
        <taxon>Pseudomonadota</taxon>
        <taxon>Gammaproteobacteria</taxon>
        <taxon>Vibrionales</taxon>
        <taxon>Vibrionaceae</taxon>
        <taxon>Vibrio</taxon>
    </lineage>
</organism>
<sequence length="347" mass="39380">MTEQNTTHHVTNKEDGDKSSMVEFSAIPESVDSSNWMTQYCELMYNDGDDYWEPPISLKGLADIANANAYQGSILKARANYVSARFISGGNIADHLLNRSCWDYFGFGMCAFLILRNGFKQPIGLHPLPMMHMRKRKNGNFVQLLRDYEFKDYRAEDVIFISQYDPQQQVYGLPDYLGSLQSSLLNKDATMFRRAYYKNGAHMGYIFYSRDPNLSADDEQAIKDAMRNSRGPGNFRSMYVNIPNGKEKGIQLIPVGDIATKDEFERIKNITAQDIFIGNRFPNGQGGMTTQVGANVPDPMKVSTVYDKCEVVPVCKLFMKAVNEHPEISKYKHLHLNFDLTIGYDAA</sequence>
<dbReference type="RefSeq" id="WP_246203182.1">
    <property type="nucleotide sequence ID" value="NZ_CALYLA010000019.1"/>
</dbReference>
<dbReference type="InterPro" id="IPR006430">
    <property type="entry name" value="Phage_portal_PBSX"/>
</dbReference>
<keyword evidence="2" id="KW-1185">Reference proteome</keyword>
<reference evidence="1" key="1">
    <citation type="submission" date="2022-06" db="EMBL/GenBank/DDBJ databases">
        <authorList>
            <person name="Goudenege D."/>
            <person name="Le Roux F."/>
        </authorList>
    </citation>
    <scope>NUCLEOTIDE SEQUENCE</scope>
    <source>
        <strain evidence="1">12-063</strain>
    </source>
</reference>
<protein>
    <submittedName>
        <fullName evidence="1">Phage portal protein</fullName>
    </submittedName>
</protein>
<dbReference type="Proteomes" id="UP001152658">
    <property type="component" value="Unassembled WGS sequence"/>
</dbReference>
<dbReference type="EMBL" id="CALYLK010000136">
    <property type="protein sequence ID" value="CAH8233328.1"/>
    <property type="molecule type" value="Genomic_DNA"/>
</dbReference>
<name>A0ABM9FS34_9VIBR</name>
<accession>A0ABM9FS34</accession>
<comment type="caution">
    <text evidence="1">The sequence shown here is derived from an EMBL/GenBank/DDBJ whole genome shotgun (WGS) entry which is preliminary data.</text>
</comment>